<proteinExistence type="predicted"/>
<organism evidence="2 3">
    <name type="scientific">Trichonephila inaurata madagascariensis</name>
    <dbReference type="NCBI Taxonomy" id="2747483"/>
    <lineage>
        <taxon>Eukaryota</taxon>
        <taxon>Metazoa</taxon>
        <taxon>Ecdysozoa</taxon>
        <taxon>Arthropoda</taxon>
        <taxon>Chelicerata</taxon>
        <taxon>Arachnida</taxon>
        <taxon>Araneae</taxon>
        <taxon>Araneomorphae</taxon>
        <taxon>Entelegynae</taxon>
        <taxon>Araneoidea</taxon>
        <taxon>Nephilidae</taxon>
        <taxon>Trichonephila</taxon>
        <taxon>Trichonephila inaurata</taxon>
    </lineage>
</organism>
<keyword evidence="3" id="KW-1185">Reference proteome</keyword>
<gene>
    <name evidence="2" type="primary">AVEN_257180_1</name>
    <name evidence="2" type="ORF">TNIN_43271</name>
</gene>
<sequence>MQWLSALLIGVVVGIVSCDITCYDKEEYTCLKEFNKEFPSSLENYCRDEIPLLKCISEAASKCKTNFVREAEDLYRIHTDACTEGTELNKAAKEHVDCITNATDGAKCSLGEGGFDLKDKTLGEGKCMDIRITEVCLFETVKSECGRNAGDTFLIVYHPLAQLIMKICYARGHHQN</sequence>
<comment type="caution">
    <text evidence="2">The sequence shown here is derived from an EMBL/GenBank/DDBJ whole genome shotgun (WGS) entry which is preliminary data.</text>
</comment>
<accession>A0A8X6I3I2</accession>
<dbReference type="OrthoDB" id="6413113at2759"/>
<feature type="signal peptide" evidence="1">
    <location>
        <begin position="1"/>
        <end position="18"/>
    </location>
</feature>
<evidence type="ECO:0000313" key="3">
    <source>
        <dbReference type="Proteomes" id="UP000886998"/>
    </source>
</evidence>
<evidence type="ECO:0000313" key="2">
    <source>
        <dbReference type="EMBL" id="GFS29259.1"/>
    </source>
</evidence>
<feature type="chain" id="PRO_5036448498" evidence="1">
    <location>
        <begin position="19"/>
        <end position="176"/>
    </location>
</feature>
<evidence type="ECO:0000256" key="1">
    <source>
        <dbReference type="SAM" id="SignalP"/>
    </source>
</evidence>
<dbReference type="EMBL" id="BMAV01023993">
    <property type="protein sequence ID" value="GFS29259.1"/>
    <property type="molecule type" value="Genomic_DNA"/>
</dbReference>
<dbReference type="Proteomes" id="UP000886998">
    <property type="component" value="Unassembled WGS sequence"/>
</dbReference>
<dbReference type="AlphaFoldDB" id="A0A8X6I3I2"/>
<protein>
    <submittedName>
        <fullName evidence="2">Uncharacterized protein</fullName>
    </submittedName>
</protein>
<keyword evidence="1" id="KW-0732">Signal</keyword>
<name>A0A8X6I3I2_9ARAC</name>
<reference evidence="2" key="1">
    <citation type="submission" date="2020-08" db="EMBL/GenBank/DDBJ databases">
        <title>Multicomponent nature underlies the extraordinary mechanical properties of spider dragline silk.</title>
        <authorList>
            <person name="Kono N."/>
            <person name="Nakamura H."/>
            <person name="Mori M."/>
            <person name="Yoshida Y."/>
            <person name="Ohtoshi R."/>
            <person name="Malay A.D."/>
            <person name="Moran D.A.P."/>
            <person name="Tomita M."/>
            <person name="Numata K."/>
            <person name="Arakawa K."/>
        </authorList>
    </citation>
    <scope>NUCLEOTIDE SEQUENCE</scope>
</reference>